<feature type="transmembrane region" description="Helical" evidence="8">
    <location>
        <begin position="218"/>
        <end position="240"/>
    </location>
</feature>
<dbReference type="InterPro" id="IPR022357">
    <property type="entry name" value="MIP_CS"/>
</dbReference>
<dbReference type="EMBL" id="JBJYXY010000001">
    <property type="protein sequence ID" value="MFN2977157.1"/>
    <property type="molecule type" value="Genomic_DNA"/>
</dbReference>
<comment type="similarity">
    <text evidence="2 7">Belongs to the MIP/aquaporin (TC 1.A.8) family.</text>
</comment>
<dbReference type="InterPro" id="IPR050363">
    <property type="entry name" value="MIP/Aquaporin"/>
</dbReference>
<keyword evidence="3 7" id="KW-0813">Transport</keyword>
<dbReference type="RefSeq" id="WP_317889828.1">
    <property type="nucleotide sequence ID" value="NZ_BAABBH010000001.1"/>
</dbReference>
<evidence type="ECO:0000256" key="4">
    <source>
        <dbReference type="ARBA" id="ARBA00022692"/>
    </source>
</evidence>
<dbReference type="Pfam" id="PF00230">
    <property type="entry name" value="MIP"/>
    <property type="match status" value="1"/>
</dbReference>
<reference evidence="9 10" key="1">
    <citation type="submission" date="2024-12" db="EMBL/GenBank/DDBJ databases">
        <authorList>
            <person name="Lee Y."/>
        </authorList>
    </citation>
    <scope>NUCLEOTIDE SEQUENCE [LARGE SCALE GENOMIC DNA]</scope>
    <source>
        <strain evidence="9 10">03SUJ4</strain>
    </source>
</reference>
<dbReference type="Gene3D" id="1.20.1080.10">
    <property type="entry name" value="Glycerol uptake facilitator protein"/>
    <property type="match status" value="1"/>
</dbReference>
<dbReference type="PROSITE" id="PS00221">
    <property type="entry name" value="MIP"/>
    <property type="match status" value="1"/>
</dbReference>
<dbReference type="PANTHER" id="PTHR43829:SF9">
    <property type="entry name" value="AQUAPORIN-9"/>
    <property type="match status" value="1"/>
</dbReference>
<evidence type="ECO:0000256" key="2">
    <source>
        <dbReference type="ARBA" id="ARBA00006175"/>
    </source>
</evidence>
<feature type="transmembrane region" description="Helical" evidence="8">
    <location>
        <begin position="94"/>
        <end position="114"/>
    </location>
</feature>
<keyword evidence="4 7" id="KW-0812">Transmembrane</keyword>
<dbReference type="Proteomes" id="UP001634747">
    <property type="component" value="Unassembled WGS sequence"/>
</dbReference>
<protein>
    <submittedName>
        <fullName evidence="9">MIP/aquaporin family protein</fullName>
    </submittedName>
</protein>
<sequence length="244" mass="25332">MIARGPLLGEFMGTFVLMLLGNGVVAGVLLKKTKAENAGWMVITTAWAFAVLSGIFVAQLFGSPDAHLNPAFTLAAAIKTHAWYTVLPYMAVQVAGAFLGAVATWLFFYPHWAVTDDPGAKLGVFATGPAIRHYASNFFCEVLATFVLVLVAGGMSSKLVLTTGAAAGLSPLLVGCLVWGVGLSLGATTGYAINPARDLGPRLAHQLMPIAGKGTSDWAYAWVPILGPLVGGALAGYVLLRIGA</sequence>
<evidence type="ECO:0000313" key="10">
    <source>
        <dbReference type="Proteomes" id="UP001634747"/>
    </source>
</evidence>
<evidence type="ECO:0000256" key="3">
    <source>
        <dbReference type="ARBA" id="ARBA00022448"/>
    </source>
</evidence>
<name>A0ABW9KMY1_9BACT</name>
<gene>
    <name evidence="9" type="ORF">ACK2TP_15400</name>
</gene>
<dbReference type="PANTHER" id="PTHR43829">
    <property type="entry name" value="AQUAPORIN OR AQUAGLYCEROPORIN RELATED"/>
    <property type="match status" value="1"/>
</dbReference>
<evidence type="ECO:0000256" key="8">
    <source>
        <dbReference type="SAM" id="Phobius"/>
    </source>
</evidence>
<evidence type="ECO:0000256" key="5">
    <source>
        <dbReference type="ARBA" id="ARBA00022989"/>
    </source>
</evidence>
<comment type="caution">
    <text evidence="9">The sequence shown here is derived from an EMBL/GenBank/DDBJ whole genome shotgun (WGS) entry which is preliminary data.</text>
</comment>
<dbReference type="SUPFAM" id="SSF81338">
    <property type="entry name" value="Aquaporin-like"/>
    <property type="match status" value="1"/>
</dbReference>
<organism evidence="9 10">
    <name type="scientific">Terriglobus aquaticus</name>
    <dbReference type="NCBI Taxonomy" id="940139"/>
    <lineage>
        <taxon>Bacteria</taxon>
        <taxon>Pseudomonadati</taxon>
        <taxon>Acidobacteriota</taxon>
        <taxon>Terriglobia</taxon>
        <taxon>Terriglobales</taxon>
        <taxon>Acidobacteriaceae</taxon>
        <taxon>Terriglobus</taxon>
    </lineage>
</organism>
<feature type="transmembrane region" description="Helical" evidence="8">
    <location>
        <begin position="134"/>
        <end position="152"/>
    </location>
</feature>
<keyword evidence="10" id="KW-1185">Reference proteome</keyword>
<dbReference type="PRINTS" id="PR00783">
    <property type="entry name" value="MINTRINSICP"/>
</dbReference>
<feature type="transmembrane region" description="Helical" evidence="8">
    <location>
        <begin position="42"/>
        <end position="62"/>
    </location>
</feature>
<feature type="transmembrane region" description="Helical" evidence="8">
    <location>
        <begin position="159"/>
        <end position="181"/>
    </location>
</feature>
<keyword evidence="5 8" id="KW-1133">Transmembrane helix</keyword>
<dbReference type="InterPro" id="IPR000425">
    <property type="entry name" value="MIP"/>
</dbReference>
<accession>A0ABW9KMY1</accession>
<keyword evidence="6 8" id="KW-0472">Membrane</keyword>
<evidence type="ECO:0000256" key="6">
    <source>
        <dbReference type="ARBA" id="ARBA00023136"/>
    </source>
</evidence>
<proteinExistence type="inferred from homology"/>
<comment type="subcellular location">
    <subcellularLocation>
        <location evidence="1">Membrane</location>
        <topology evidence="1">Multi-pass membrane protein</topology>
    </subcellularLocation>
</comment>
<evidence type="ECO:0000256" key="7">
    <source>
        <dbReference type="RuleBase" id="RU000477"/>
    </source>
</evidence>
<feature type="transmembrane region" description="Helical" evidence="8">
    <location>
        <begin position="12"/>
        <end position="30"/>
    </location>
</feature>
<dbReference type="InterPro" id="IPR023271">
    <property type="entry name" value="Aquaporin-like"/>
</dbReference>
<evidence type="ECO:0000256" key="1">
    <source>
        <dbReference type="ARBA" id="ARBA00004141"/>
    </source>
</evidence>
<evidence type="ECO:0000313" key="9">
    <source>
        <dbReference type="EMBL" id="MFN2977157.1"/>
    </source>
</evidence>